<proteinExistence type="inferred from homology"/>
<dbReference type="InterPro" id="IPR039672">
    <property type="entry name" value="MFS_2"/>
</dbReference>
<feature type="transmembrane region" description="Helical" evidence="2">
    <location>
        <begin position="110"/>
        <end position="128"/>
    </location>
</feature>
<keyword evidence="4" id="KW-1185">Reference proteome</keyword>
<feature type="transmembrane region" description="Helical" evidence="2">
    <location>
        <begin position="179"/>
        <end position="198"/>
    </location>
</feature>
<feature type="transmembrane region" description="Helical" evidence="2">
    <location>
        <begin position="85"/>
        <end position="104"/>
    </location>
</feature>
<dbReference type="InterPro" id="IPR036259">
    <property type="entry name" value="MFS_trans_sf"/>
</dbReference>
<dbReference type="RefSeq" id="WP_345924211.1">
    <property type="nucleotide sequence ID" value="NZ_JBDIVF010000001.1"/>
</dbReference>
<keyword evidence="2" id="KW-0472">Membrane</keyword>
<dbReference type="Gene3D" id="1.20.1250.20">
    <property type="entry name" value="MFS general substrate transporter like domains"/>
    <property type="match status" value="2"/>
</dbReference>
<feature type="transmembrane region" description="Helical" evidence="2">
    <location>
        <begin position="360"/>
        <end position="378"/>
    </location>
</feature>
<feature type="transmembrane region" description="Helical" evidence="2">
    <location>
        <begin position="20"/>
        <end position="39"/>
    </location>
</feature>
<dbReference type="SUPFAM" id="SSF103473">
    <property type="entry name" value="MFS general substrate transporter"/>
    <property type="match status" value="1"/>
</dbReference>
<keyword evidence="2" id="KW-1133">Transmembrane helix</keyword>
<evidence type="ECO:0000313" key="3">
    <source>
        <dbReference type="EMBL" id="MET1489081.1"/>
    </source>
</evidence>
<keyword evidence="2" id="KW-0812">Transmembrane</keyword>
<dbReference type="PANTHER" id="PTHR11328:SF24">
    <property type="entry name" value="MAJOR FACILITATOR SUPERFAMILY (MFS) PROFILE DOMAIN-CONTAINING PROTEIN"/>
    <property type="match status" value="1"/>
</dbReference>
<dbReference type="EMBL" id="JBEWLZ010000002">
    <property type="protein sequence ID" value="MET1489081.1"/>
    <property type="molecule type" value="Genomic_DNA"/>
</dbReference>
<dbReference type="Pfam" id="PF13347">
    <property type="entry name" value="MFS_2"/>
    <property type="match status" value="1"/>
</dbReference>
<comment type="caution">
    <text evidence="3">The sequence shown here is derived from an EMBL/GenBank/DDBJ whole genome shotgun (WGS) entry which is preliminary data.</text>
</comment>
<name>A0ABV2CMH2_9RHOO</name>
<evidence type="ECO:0000313" key="4">
    <source>
        <dbReference type="Proteomes" id="UP001548590"/>
    </source>
</evidence>
<gene>
    <name evidence="3" type="ORF">ABVT11_04535</name>
</gene>
<feature type="transmembrane region" description="Helical" evidence="2">
    <location>
        <begin position="229"/>
        <end position="248"/>
    </location>
</feature>
<feature type="transmembrane region" description="Helical" evidence="2">
    <location>
        <begin position="286"/>
        <end position="306"/>
    </location>
</feature>
<feature type="transmembrane region" description="Helical" evidence="2">
    <location>
        <begin position="45"/>
        <end position="65"/>
    </location>
</feature>
<evidence type="ECO:0000256" key="1">
    <source>
        <dbReference type="ARBA" id="ARBA00009617"/>
    </source>
</evidence>
<dbReference type="Proteomes" id="UP001548590">
    <property type="component" value="Unassembled WGS sequence"/>
</dbReference>
<sequence length="420" mass="43736">MSVLSAAVPASGGAIRTGALVSYGLLGMPLAFVALPIYVHLPGLYAEAGLSLASIGTLLLIARAWDAFTDPLIGWWSDRRGVRRYAIAAAVPMLITGYAGLLAPPQGPSASLWLLGMLFLVYLGYSLASVNHHALGAELALDPHQRTRLAAAREGFALAGVLLAAILPGMLSSSLSEGLAQLRVVFALGLLAGVMAIWRLQPVARPVSQATGQVFDALRAPAFRSLLRVFAFSGIAAAIPASLVLFFVADVLQAGNYTGLFLGLYFVAGAAGLPFWVWFARRRGKAFAWGAGMLLAVLSFAGAGALGPGDTVSFAIVCLLSGLALGADLALPASMLADLVERERIGAGSCFGWWNFMAKLNLALAAGCALPLLGWLGYVPGAAGQAGHAALAWVYAGVPAFLKLVALGLLWRLARRERES</sequence>
<accession>A0ABV2CMH2</accession>
<organism evidence="3 4">
    <name type="scientific">Uliginosibacterium paludis</name>
    <dbReference type="NCBI Taxonomy" id="1615952"/>
    <lineage>
        <taxon>Bacteria</taxon>
        <taxon>Pseudomonadati</taxon>
        <taxon>Pseudomonadota</taxon>
        <taxon>Betaproteobacteria</taxon>
        <taxon>Rhodocyclales</taxon>
        <taxon>Zoogloeaceae</taxon>
        <taxon>Uliginosibacterium</taxon>
    </lineage>
</organism>
<protein>
    <submittedName>
        <fullName evidence="3">MFS transporter</fullName>
    </submittedName>
</protein>
<feature type="transmembrane region" description="Helical" evidence="2">
    <location>
        <begin position="149"/>
        <end position="167"/>
    </location>
</feature>
<dbReference type="PANTHER" id="PTHR11328">
    <property type="entry name" value="MAJOR FACILITATOR SUPERFAMILY DOMAIN-CONTAINING PROTEIN"/>
    <property type="match status" value="1"/>
</dbReference>
<feature type="transmembrane region" description="Helical" evidence="2">
    <location>
        <begin position="312"/>
        <end position="339"/>
    </location>
</feature>
<evidence type="ECO:0000256" key="2">
    <source>
        <dbReference type="SAM" id="Phobius"/>
    </source>
</evidence>
<reference evidence="3 4" key="1">
    <citation type="submission" date="2024-07" db="EMBL/GenBank/DDBJ databases">
        <title>Uliginosibacterium paludis KCTC:42655.</title>
        <authorList>
            <person name="Kim M.K."/>
        </authorList>
    </citation>
    <scope>NUCLEOTIDE SEQUENCE [LARGE SCALE GENOMIC DNA]</scope>
    <source>
        <strain evidence="3 4">KCTC 42655</strain>
    </source>
</reference>
<feature type="transmembrane region" description="Helical" evidence="2">
    <location>
        <begin position="260"/>
        <end position="279"/>
    </location>
</feature>
<comment type="similarity">
    <text evidence="1">Belongs to the sodium:galactoside symporter (TC 2.A.2) family.</text>
</comment>
<feature type="transmembrane region" description="Helical" evidence="2">
    <location>
        <begin position="390"/>
        <end position="411"/>
    </location>
</feature>